<feature type="coiled-coil region" evidence="1">
    <location>
        <begin position="12"/>
        <end position="81"/>
    </location>
</feature>
<dbReference type="AlphaFoldDB" id="A0A846JR07"/>
<reference evidence="2 3" key="1">
    <citation type="submission" date="2019-04" db="EMBL/GenBank/DDBJ databases">
        <title>Genome sequencing of Clostridium botulinum Groups I-IV and Clostridium butyricum.</title>
        <authorList>
            <person name="Brunt J."/>
            <person name="Van Vliet A.H.M."/>
            <person name="Stringer S.C."/>
            <person name="Carter A.T."/>
            <person name="Peck M.W."/>
        </authorList>
    </citation>
    <scope>NUCLEOTIDE SEQUENCE [LARGE SCALE GENOMIC DNA]</scope>
    <source>
        <strain evidence="2 3">CB-K-33E</strain>
    </source>
</reference>
<evidence type="ECO:0000256" key="1">
    <source>
        <dbReference type="SAM" id="Coils"/>
    </source>
</evidence>
<comment type="caution">
    <text evidence="2">The sequence shown here is derived from an EMBL/GenBank/DDBJ whole genome shotgun (WGS) entry which is preliminary data.</text>
</comment>
<gene>
    <name evidence="2" type="ORF">FDB51_09175</name>
</gene>
<dbReference type="EMBL" id="SWVK01000011">
    <property type="protein sequence ID" value="NFN35299.1"/>
    <property type="molecule type" value="Genomic_DNA"/>
</dbReference>
<name>A0A846JR07_CLOBO</name>
<keyword evidence="1" id="KW-0175">Coiled coil</keyword>
<evidence type="ECO:0000313" key="2">
    <source>
        <dbReference type="EMBL" id="NFN35299.1"/>
    </source>
</evidence>
<accession>A0A846JR07</accession>
<organism evidence="2 3">
    <name type="scientific">Clostridium botulinum</name>
    <dbReference type="NCBI Taxonomy" id="1491"/>
    <lineage>
        <taxon>Bacteria</taxon>
        <taxon>Bacillati</taxon>
        <taxon>Bacillota</taxon>
        <taxon>Clostridia</taxon>
        <taxon>Eubacteriales</taxon>
        <taxon>Clostridiaceae</taxon>
        <taxon>Clostridium</taxon>
    </lineage>
</organism>
<sequence>MNLFNRNNTATKEGKELTISNLIKEISKLENENNLLNNKVNDQDKMLFSITQENALMDKHIKELENDLEGYYKIKDKKIEKYKDLYNERLLYNALEKTTKEKNIYKETINNICDKFGIEHKEVFKIIDNIQEKSNNNEREI</sequence>
<proteinExistence type="predicted"/>
<dbReference type="Proteomes" id="UP000473681">
    <property type="component" value="Unassembled WGS sequence"/>
</dbReference>
<protein>
    <submittedName>
        <fullName evidence="2">Uncharacterized protein</fullName>
    </submittedName>
</protein>
<evidence type="ECO:0000313" key="3">
    <source>
        <dbReference type="Proteomes" id="UP000473681"/>
    </source>
</evidence>